<reference evidence="1" key="1">
    <citation type="submission" date="2023-10" db="EMBL/GenBank/DDBJ databases">
        <authorList>
            <person name="Hackl T."/>
        </authorList>
    </citation>
    <scope>NUCLEOTIDE SEQUENCE</scope>
</reference>
<sequence>MGCTGSELNSLVSGLTKYLEAYEFTKGFVIGQDTKTDDEGDAASFASEVDMMFSSSNYPKTAFIDTDEKRDKVDAMRLTLQKMAQGAEPDVALAQLLGYFECDREMAGHGSLDLLDHRWTPDKGNYAQWLLMSIMKSSNIEPDLVVTVVIRTWAPGQLPSLEIIGTVLGIGGSLGEEAGLNVTWPGETRDEVDRDFSQDERDATCLRKHLRGNVDARQAALDYLDTFNVDAETKAISDDINKLDELYRRMKPEAEKLMAEMEEESKTIALQMERQKKHYAELLEIIRLADMILG</sequence>
<comment type="caution">
    <text evidence="1">The sequence shown here is derived from an EMBL/GenBank/DDBJ whole genome shotgun (WGS) entry which is preliminary data.</text>
</comment>
<protein>
    <submittedName>
        <fullName evidence="1">Uu.00g029250.m01.CDS01</fullName>
    </submittedName>
</protein>
<name>A0AAI8YCW0_9PEZI</name>
<accession>A0AAI8YCW0</accession>
<dbReference type="Proteomes" id="UP001295740">
    <property type="component" value="Unassembled WGS sequence"/>
</dbReference>
<evidence type="ECO:0000313" key="1">
    <source>
        <dbReference type="EMBL" id="CAJ2500072.1"/>
    </source>
</evidence>
<proteinExistence type="predicted"/>
<dbReference type="AlphaFoldDB" id="A0AAI8YCW0"/>
<evidence type="ECO:0000313" key="2">
    <source>
        <dbReference type="Proteomes" id="UP001295740"/>
    </source>
</evidence>
<gene>
    <name evidence="1" type="ORF">KHLLAP_LOCUS540</name>
</gene>
<keyword evidence="2" id="KW-1185">Reference proteome</keyword>
<dbReference type="EMBL" id="CAUWAG010000003">
    <property type="protein sequence ID" value="CAJ2500072.1"/>
    <property type="molecule type" value="Genomic_DNA"/>
</dbReference>
<organism evidence="1 2">
    <name type="scientific">Anthostomella pinea</name>
    <dbReference type="NCBI Taxonomy" id="933095"/>
    <lineage>
        <taxon>Eukaryota</taxon>
        <taxon>Fungi</taxon>
        <taxon>Dikarya</taxon>
        <taxon>Ascomycota</taxon>
        <taxon>Pezizomycotina</taxon>
        <taxon>Sordariomycetes</taxon>
        <taxon>Xylariomycetidae</taxon>
        <taxon>Xylariales</taxon>
        <taxon>Xylariaceae</taxon>
        <taxon>Anthostomella</taxon>
    </lineage>
</organism>